<dbReference type="PANTHER" id="PTHR42339:SF1">
    <property type="entry name" value="HISTONE H1"/>
    <property type="match status" value="1"/>
</dbReference>
<dbReference type="OrthoDB" id="78475at2759"/>
<dbReference type="GeneID" id="19951855"/>
<accession>T0QCB7</accession>
<dbReference type="PANTHER" id="PTHR42339">
    <property type="entry name" value="HISTONE H1"/>
    <property type="match status" value="1"/>
</dbReference>
<dbReference type="Proteomes" id="UP000030762">
    <property type="component" value="Unassembled WGS sequence"/>
</dbReference>
<dbReference type="STRING" id="1156394.T0QCB7"/>
<feature type="compositionally biased region" description="Acidic residues" evidence="1">
    <location>
        <begin position="34"/>
        <end position="45"/>
    </location>
</feature>
<protein>
    <recommendedName>
        <fullName evidence="2">DUF7726 domain-containing protein</fullName>
    </recommendedName>
</protein>
<reference evidence="3 4" key="1">
    <citation type="submission" date="2012-04" db="EMBL/GenBank/DDBJ databases">
        <title>The Genome Sequence of Saprolegnia declina VS20.</title>
        <authorList>
            <consortium name="The Broad Institute Genome Sequencing Platform"/>
            <person name="Russ C."/>
            <person name="Nusbaum C."/>
            <person name="Tyler B."/>
            <person name="van West P."/>
            <person name="Dieguez-Uribeondo J."/>
            <person name="de Bruijn I."/>
            <person name="Tripathy S."/>
            <person name="Jiang R."/>
            <person name="Young S.K."/>
            <person name="Zeng Q."/>
            <person name="Gargeya S."/>
            <person name="Fitzgerald M."/>
            <person name="Haas B."/>
            <person name="Abouelleil A."/>
            <person name="Alvarado L."/>
            <person name="Arachchi H.M."/>
            <person name="Berlin A."/>
            <person name="Chapman S.B."/>
            <person name="Goldberg J."/>
            <person name="Griggs A."/>
            <person name="Gujja S."/>
            <person name="Hansen M."/>
            <person name="Howarth C."/>
            <person name="Imamovic A."/>
            <person name="Larimer J."/>
            <person name="McCowen C."/>
            <person name="Montmayeur A."/>
            <person name="Murphy C."/>
            <person name="Neiman D."/>
            <person name="Pearson M."/>
            <person name="Priest M."/>
            <person name="Roberts A."/>
            <person name="Saif S."/>
            <person name="Shea T."/>
            <person name="Sisk P."/>
            <person name="Sykes S."/>
            <person name="Wortman J."/>
            <person name="Nusbaum C."/>
            <person name="Birren B."/>
        </authorList>
    </citation>
    <scope>NUCLEOTIDE SEQUENCE [LARGE SCALE GENOMIC DNA]</scope>
    <source>
        <strain evidence="3 4">VS20</strain>
    </source>
</reference>
<feature type="compositionally biased region" description="Basic residues" evidence="1">
    <location>
        <begin position="116"/>
        <end position="126"/>
    </location>
</feature>
<organism evidence="3 4">
    <name type="scientific">Saprolegnia diclina (strain VS20)</name>
    <dbReference type="NCBI Taxonomy" id="1156394"/>
    <lineage>
        <taxon>Eukaryota</taxon>
        <taxon>Sar</taxon>
        <taxon>Stramenopiles</taxon>
        <taxon>Oomycota</taxon>
        <taxon>Saprolegniomycetes</taxon>
        <taxon>Saprolegniales</taxon>
        <taxon>Saprolegniaceae</taxon>
        <taxon>Saprolegnia</taxon>
    </lineage>
</organism>
<dbReference type="RefSeq" id="XP_008615378.1">
    <property type="nucleotide sequence ID" value="XM_008617156.1"/>
</dbReference>
<dbReference type="EMBL" id="JH767170">
    <property type="protein sequence ID" value="EQC31205.1"/>
    <property type="molecule type" value="Genomic_DNA"/>
</dbReference>
<name>T0QCB7_SAPDV</name>
<dbReference type="OMA" id="FKQREVM"/>
<feature type="region of interest" description="Disordered" evidence="1">
    <location>
        <begin position="25"/>
        <end position="45"/>
    </location>
</feature>
<dbReference type="InParanoid" id="T0QCB7"/>
<gene>
    <name evidence="3" type="ORF">SDRG_11128</name>
</gene>
<evidence type="ECO:0000259" key="2">
    <source>
        <dbReference type="Pfam" id="PF24852"/>
    </source>
</evidence>
<evidence type="ECO:0000313" key="3">
    <source>
        <dbReference type="EMBL" id="EQC31205.1"/>
    </source>
</evidence>
<sequence>MTIWIETATTTSDVVMPFPALAVAPEPEPKASDASDEDSEDDPDDDEYRLMLRHKWSCQAIRSKIQKFLATKIMTQTAFLKEISANSNSYQRYMKLKGQYGGSDNQTAAAKEAAKLAKKAAPKRKKTTSDETQDDDDAPLAKKPKSTTTKLTGADRLAQIEAVTLPDTEFVYDDCDDVRSHLQQFFLAKECSQVALAAHFDLSVGSIRKFLAMHGKREGSGSIVYKAAYFFFEKLRILEQRPKSTKRQRMEKTMPGGFSLVRDRKGRWIVFKGM</sequence>
<dbReference type="Pfam" id="PF24852">
    <property type="entry name" value="DUF7726"/>
    <property type="match status" value="2"/>
</dbReference>
<dbReference type="AlphaFoldDB" id="T0QCB7"/>
<feature type="domain" description="DUF7726" evidence="2">
    <location>
        <begin position="171"/>
        <end position="239"/>
    </location>
</feature>
<evidence type="ECO:0000313" key="4">
    <source>
        <dbReference type="Proteomes" id="UP000030762"/>
    </source>
</evidence>
<feature type="domain" description="DUF7726" evidence="2">
    <location>
        <begin position="54"/>
        <end position="107"/>
    </location>
</feature>
<dbReference type="VEuPathDB" id="FungiDB:SDRG_11128"/>
<dbReference type="eggNOG" id="ENOG502S33A">
    <property type="taxonomic scope" value="Eukaryota"/>
</dbReference>
<dbReference type="InterPro" id="IPR056143">
    <property type="entry name" value="DUF7726"/>
</dbReference>
<evidence type="ECO:0000256" key="1">
    <source>
        <dbReference type="SAM" id="MobiDB-lite"/>
    </source>
</evidence>
<keyword evidence="4" id="KW-1185">Reference proteome</keyword>
<feature type="region of interest" description="Disordered" evidence="1">
    <location>
        <begin position="111"/>
        <end position="148"/>
    </location>
</feature>
<proteinExistence type="predicted"/>